<dbReference type="EMBL" id="CP019323">
    <property type="protein sequence ID" value="APX72349.1"/>
    <property type="molecule type" value="Genomic_DNA"/>
</dbReference>
<dbReference type="PRINTS" id="PR00080">
    <property type="entry name" value="SDRFAMILY"/>
</dbReference>
<dbReference type="SUPFAM" id="SSF51735">
    <property type="entry name" value="NAD(P)-binding Rossmann-fold domains"/>
    <property type="match status" value="1"/>
</dbReference>
<dbReference type="RefSeq" id="WP_076615377.1">
    <property type="nucleotide sequence ID" value="NZ_CP019323.1"/>
</dbReference>
<dbReference type="AlphaFoldDB" id="A0A1P8Q3F0"/>
<dbReference type="KEGG" id="lalw:BTM29_07145"/>
<evidence type="ECO:0000313" key="5">
    <source>
        <dbReference type="Proteomes" id="UP000187499"/>
    </source>
</evidence>
<dbReference type="PRINTS" id="PR00081">
    <property type="entry name" value="GDHRDH"/>
</dbReference>
<dbReference type="InterPro" id="IPR036291">
    <property type="entry name" value="NAD(P)-bd_dom_sf"/>
</dbReference>
<keyword evidence="2" id="KW-0560">Oxidoreductase</keyword>
<dbReference type="Gene3D" id="3.40.50.720">
    <property type="entry name" value="NAD(P)-binding Rossmann-like Domain"/>
    <property type="match status" value="1"/>
</dbReference>
<protein>
    <submittedName>
        <fullName evidence="4">Oxidoreductase</fullName>
    </submittedName>
</protein>
<dbReference type="OrthoDB" id="9810734at2"/>
<proteinExistence type="inferred from homology"/>
<keyword evidence="5" id="KW-1185">Reference proteome</keyword>
<reference evidence="5" key="1">
    <citation type="submission" date="2016-12" db="EMBL/GenBank/DDBJ databases">
        <authorList>
            <person name="Jung M.Y."/>
            <person name="Lee S.H."/>
        </authorList>
    </citation>
    <scope>NUCLEOTIDE SEQUENCE [LARGE SCALE GENOMIC DNA]</scope>
    <source>
        <strain evidence="5">WiKim39</strain>
    </source>
</reference>
<dbReference type="Pfam" id="PF00106">
    <property type="entry name" value="adh_short"/>
    <property type="match status" value="1"/>
</dbReference>
<evidence type="ECO:0000256" key="3">
    <source>
        <dbReference type="RuleBase" id="RU000363"/>
    </source>
</evidence>
<comment type="similarity">
    <text evidence="1 3">Belongs to the short-chain dehydrogenases/reductases (SDR) family.</text>
</comment>
<gene>
    <name evidence="4" type="ORF">BTM29_07145</name>
</gene>
<dbReference type="InterPro" id="IPR002347">
    <property type="entry name" value="SDR_fam"/>
</dbReference>
<name>A0A1P8Q3F0_9LACO</name>
<dbReference type="PROSITE" id="PS00061">
    <property type="entry name" value="ADH_SHORT"/>
    <property type="match status" value="1"/>
</dbReference>
<dbReference type="InterPro" id="IPR020904">
    <property type="entry name" value="Sc_DH/Rdtase_CS"/>
</dbReference>
<dbReference type="GO" id="GO:0016020">
    <property type="term" value="C:membrane"/>
    <property type="evidence" value="ECO:0007669"/>
    <property type="project" value="TreeGrafter"/>
</dbReference>
<sequence>MKLNNNTILVTGGTSGIGLSFALRLMNMNNNVIIVGRSQKKIDKLLNEHPKLSGIAADISDPLDVQILTDKIKKDFPDLNIVLNSAGIMRQYDLFDENLPITELTAEIQTNLNGTIYITKSLLPILRKQNESMIVNISSLLSLLPVSDSPIYSATKAGIHMYTVALREQVRFSGANIHIVELLPPLVTETNLTTQYDNAVLTKIISSPLSKLVDAGIKGMEKNKPQIDVGFTKLLRQLMKVTPNLITHTWGKQTLTAFLNK</sequence>
<dbReference type="PANTHER" id="PTHR44196">
    <property type="entry name" value="DEHYDROGENASE/REDUCTASE SDR FAMILY MEMBER 7B"/>
    <property type="match status" value="1"/>
</dbReference>
<accession>A0A1P8Q3F0</accession>
<dbReference type="GO" id="GO:0016491">
    <property type="term" value="F:oxidoreductase activity"/>
    <property type="evidence" value="ECO:0007669"/>
    <property type="project" value="UniProtKB-KW"/>
</dbReference>
<evidence type="ECO:0000256" key="1">
    <source>
        <dbReference type="ARBA" id="ARBA00006484"/>
    </source>
</evidence>
<organism evidence="4 5">
    <name type="scientific">Companilactobacillus allii</name>
    <dbReference type="NCBI Taxonomy" id="1847728"/>
    <lineage>
        <taxon>Bacteria</taxon>
        <taxon>Bacillati</taxon>
        <taxon>Bacillota</taxon>
        <taxon>Bacilli</taxon>
        <taxon>Lactobacillales</taxon>
        <taxon>Lactobacillaceae</taxon>
        <taxon>Companilactobacillus</taxon>
    </lineage>
</organism>
<dbReference type="STRING" id="1847728.BTM29_07145"/>
<dbReference type="Proteomes" id="UP000187499">
    <property type="component" value="Chromosome"/>
</dbReference>
<dbReference type="PANTHER" id="PTHR44196:SF1">
    <property type="entry name" value="DEHYDROGENASE_REDUCTASE SDR FAMILY MEMBER 7B"/>
    <property type="match status" value="1"/>
</dbReference>
<evidence type="ECO:0000313" key="4">
    <source>
        <dbReference type="EMBL" id="APX72349.1"/>
    </source>
</evidence>
<evidence type="ECO:0000256" key="2">
    <source>
        <dbReference type="ARBA" id="ARBA00023002"/>
    </source>
</evidence>